<keyword evidence="4" id="KW-0378">Hydrolase</keyword>
<dbReference type="Pfam" id="PF19279">
    <property type="entry name" value="YegS_C"/>
    <property type="match status" value="1"/>
</dbReference>
<dbReference type="GO" id="GO:0016301">
    <property type="term" value="F:kinase activity"/>
    <property type="evidence" value="ECO:0007669"/>
    <property type="project" value="InterPro"/>
</dbReference>
<dbReference type="InterPro" id="IPR000326">
    <property type="entry name" value="PAP2/HPO"/>
</dbReference>
<dbReference type="Gene3D" id="2.60.200.40">
    <property type="match status" value="1"/>
</dbReference>
<dbReference type="PANTHER" id="PTHR14969:SF62">
    <property type="entry name" value="DECAPRENYLPHOSPHORYL-5-PHOSPHORIBOSE PHOSPHATASE RV3807C-RELATED"/>
    <property type="match status" value="1"/>
</dbReference>
<evidence type="ECO:0000256" key="3">
    <source>
        <dbReference type="ARBA" id="ARBA00022692"/>
    </source>
</evidence>
<evidence type="ECO:0000313" key="8">
    <source>
        <dbReference type="EMBL" id="MTD13525.1"/>
    </source>
</evidence>
<evidence type="ECO:0000313" key="9">
    <source>
        <dbReference type="Proteomes" id="UP000460221"/>
    </source>
</evidence>
<dbReference type="Gene3D" id="1.20.144.10">
    <property type="entry name" value="Phosphatidic acid phosphatase type 2/haloperoxidase"/>
    <property type="match status" value="1"/>
</dbReference>
<dbReference type="SUPFAM" id="SSF48317">
    <property type="entry name" value="Acid phosphatase/Vanadium-dependent haloperoxidase"/>
    <property type="match status" value="1"/>
</dbReference>
<dbReference type="PANTHER" id="PTHR14969">
    <property type="entry name" value="SPHINGOSINE-1-PHOSPHATE PHOSPHOHYDROLASE"/>
    <property type="match status" value="1"/>
</dbReference>
<dbReference type="Gene3D" id="3.40.50.10330">
    <property type="entry name" value="Probable inorganic polyphosphate/atp-NAD kinase, domain 1"/>
    <property type="match status" value="1"/>
</dbReference>
<keyword evidence="5" id="KW-1133">Transmembrane helix</keyword>
<reference evidence="8 9" key="1">
    <citation type="submission" date="2019-11" db="EMBL/GenBank/DDBJ databases">
        <authorList>
            <person name="Jiang L.-Q."/>
        </authorList>
    </citation>
    <scope>NUCLEOTIDE SEQUENCE [LARGE SCALE GENOMIC DNA]</scope>
    <source>
        <strain evidence="8 9">YIM 132087</strain>
    </source>
</reference>
<keyword evidence="3" id="KW-0812">Transmembrane</keyword>
<dbReference type="RefSeq" id="WP_322097574.1">
    <property type="nucleotide sequence ID" value="NZ_WLYK01000001.1"/>
</dbReference>
<comment type="caution">
    <text evidence="8">The sequence shown here is derived from an EMBL/GenBank/DDBJ whole genome shotgun (WGS) entry which is preliminary data.</text>
</comment>
<dbReference type="PROSITE" id="PS50146">
    <property type="entry name" value="DAGK"/>
    <property type="match status" value="1"/>
</dbReference>
<dbReference type="InterPro" id="IPR001206">
    <property type="entry name" value="Diacylglycerol_kinase_cat_dom"/>
</dbReference>
<dbReference type="EMBL" id="WLYK01000001">
    <property type="protein sequence ID" value="MTD13525.1"/>
    <property type="molecule type" value="Genomic_DNA"/>
</dbReference>
<dbReference type="SMART" id="SM00046">
    <property type="entry name" value="DAGKc"/>
    <property type="match status" value="1"/>
</dbReference>
<keyword evidence="6" id="KW-0472">Membrane</keyword>
<comment type="subcellular location">
    <subcellularLocation>
        <location evidence="1">Cell membrane</location>
        <topology evidence="1">Multi-pass membrane protein</topology>
    </subcellularLocation>
</comment>
<name>A0A7K1FHC6_9ACTN</name>
<keyword evidence="9" id="KW-1185">Reference proteome</keyword>
<evidence type="ECO:0000256" key="1">
    <source>
        <dbReference type="ARBA" id="ARBA00004651"/>
    </source>
</evidence>
<evidence type="ECO:0000259" key="7">
    <source>
        <dbReference type="PROSITE" id="PS50146"/>
    </source>
</evidence>
<dbReference type="AlphaFoldDB" id="A0A7K1FHC6"/>
<dbReference type="Pfam" id="PF01569">
    <property type="entry name" value="PAP2"/>
    <property type="match status" value="1"/>
</dbReference>
<dbReference type="InterPro" id="IPR045540">
    <property type="entry name" value="YegS/DAGK_C"/>
</dbReference>
<proteinExistence type="predicted"/>
<evidence type="ECO:0000256" key="2">
    <source>
        <dbReference type="ARBA" id="ARBA00022475"/>
    </source>
</evidence>
<keyword evidence="2" id="KW-1003">Cell membrane</keyword>
<evidence type="ECO:0000256" key="6">
    <source>
        <dbReference type="ARBA" id="ARBA00023136"/>
    </source>
</evidence>
<feature type="domain" description="DAGKc" evidence="7">
    <location>
        <begin position="243"/>
        <end position="310"/>
    </location>
</feature>
<gene>
    <name evidence="8" type="ORF">GIS00_06150</name>
</gene>
<dbReference type="InterPro" id="IPR017438">
    <property type="entry name" value="ATP-NAD_kinase_N"/>
</dbReference>
<evidence type="ECO:0000256" key="4">
    <source>
        <dbReference type="ARBA" id="ARBA00022801"/>
    </source>
</evidence>
<evidence type="ECO:0000256" key="5">
    <source>
        <dbReference type="ARBA" id="ARBA00022989"/>
    </source>
</evidence>
<accession>A0A7K1FHC6</accession>
<dbReference type="InterPro" id="IPR036938">
    <property type="entry name" value="PAP2/HPO_sf"/>
</dbReference>
<dbReference type="SMART" id="SM00014">
    <property type="entry name" value="acidPPc"/>
    <property type="match status" value="1"/>
</dbReference>
<protein>
    <submittedName>
        <fullName evidence="8">Phosphatase PAP2 family protein</fullName>
    </submittedName>
</protein>
<dbReference type="GO" id="GO:0005886">
    <property type="term" value="C:plasma membrane"/>
    <property type="evidence" value="ECO:0007669"/>
    <property type="project" value="UniProtKB-SubCell"/>
</dbReference>
<dbReference type="GO" id="GO:0016787">
    <property type="term" value="F:hydrolase activity"/>
    <property type="evidence" value="ECO:0007669"/>
    <property type="project" value="UniProtKB-KW"/>
</dbReference>
<sequence length="470" mass="49528">MRTTDETPDPMTVPAAHPVARPVDQALRLLTTSANHGVLWFGVAAIGALTGKRGRRAALRGVGSLAVSSFLSNTVIKPLVGRRRPDIERTVTARRIGKTPWTSSFPSGHSASAAAFATGAALEMPAALPVLAPLAAAVAYSRVHVGVHYRSDVITGAAIGVAVALAGRWLWPVKPWGPANTAPADAPALSEGEGLTIVLNEKSGSSDGAEDELSAALPKARIVQWDPENQSLEDAIGTGMKALGVAGGDGTVASVATIAQERGLPLAVFPFGTLNHFAGALGLNTHAQAIDAVEAGTAGGVDIARINGDLFLNTASIGGYPDMVIRRDRYTKRMGKWPATALALIRTLRRHTPMDLEINGHRAPVWVVFVGNGVYRPRGLAPAWREDLVDGLLDVQYLRADKKLARTRGVIYSLIGMVERSTVFHAVDAEKVTIIAHGGPEIPAHDGEVGEASTTITFEVDPELLTVYRP</sequence>
<dbReference type="InterPro" id="IPR016064">
    <property type="entry name" value="NAD/diacylglycerol_kinase_sf"/>
</dbReference>
<organism evidence="8 9">
    <name type="scientific">Nakamurella alba</name>
    <dbReference type="NCBI Taxonomy" id="2665158"/>
    <lineage>
        <taxon>Bacteria</taxon>
        <taxon>Bacillati</taxon>
        <taxon>Actinomycetota</taxon>
        <taxon>Actinomycetes</taxon>
        <taxon>Nakamurellales</taxon>
        <taxon>Nakamurellaceae</taxon>
        <taxon>Nakamurella</taxon>
    </lineage>
</organism>
<dbReference type="Proteomes" id="UP000460221">
    <property type="component" value="Unassembled WGS sequence"/>
</dbReference>
<dbReference type="SUPFAM" id="SSF111331">
    <property type="entry name" value="NAD kinase/diacylglycerol kinase-like"/>
    <property type="match status" value="1"/>
</dbReference>
<dbReference type="Pfam" id="PF00781">
    <property type="entry name" value="DAGK_cat"/>
    <property type="match status" value="1"/>
</dbReference>